<evidence type="ECO:0000313" key="4">
    <source>
        <dbReference type="EMBL" id="HIU28808.1"/>
    </source>
</evidence>
<dbReference type="NCBIfam" id="TIGR01446">
    <property type="entry name" value="DnaD_dom"/>
    <property type="match status" value="1"/>
</dbReference>
<evidence type="ECO:0000259" key="3">
    <source>
        <dbReference type="Pfam" id="PF07261"/>
    </source>
</evidence>
<dbReference type="Pfam" id="PF07261">
    <property type="entry name" value="DnaB_2"/>
    <property type="match status" value="2"/>
</dbReference>
<feature type="domain" description="DnaB/C C-terminal" evidence="3">
    <location>
        <begin position="219"/>
        <end position="282"/>
    </location>
</feature>
<dbReference type="EMBL" id="DVMM01000014">
    <property type="protein sequence ID" value="HIU28808.1"/>
    <property type="molecule type" value="Genomic_DNA"/>
</dbReference>
<sequence length="335" mass="39026">MKIEKIQNKLFGKTLISDLFICEYMPGLPPLAVKLYLYIVYASENGLECTEETLSMILNSEPASVNENLILLESAGLISWQNDTILITDLIQKEIERNYRLRTVSRPDDLCVNEREKNLARSKVQKAISDKFFSGQMPVSWYNEIDLWFEKYGFEPDVVFMLFQHCANNRVMTKPYIRKVAESWGGKYHIHTSEQLEAYLKSYESYKTLRSEILKRLKWRRNMNVYEEAVVEKWFYTYGYDIEIIDIAMKKSVSKNNATLATFDAIITSWHKNGLKTKEEILNFEEARKQAYQAARNGEGGKTEPANAGQKGNFTERSYDEEFLNSFYVDGDKIK</sequence>
<comment type="similarity">
    <text evidence="1">Belongs to the DnaB/DnaD family.</text>
</comment>
<dbReference type="Gene3D" id="1.10.10.630">
    <property type="entry name" value="DnaD domain-like"/>
    <property type="match status" value="2"/>
</dbReference>
<feature type="region of interest" description="Disordered" evidence="2">
    <location>
        <begin position="294"/>
        <end position="313"/>
    </location>
</feature>
<feature type="domain" description="DnaB/C C-terminal" evidence="3">
    <location>
        <begin position="132"/>
        <end position="199"/>
    </location>
</feature>
<gene>
    <name evidence="4" type="ORF">IAD50_00765</name>
</gene>
<organism evidence="4 5">
    <name type="scientific">Candidatus Egerieisoma faecipullorum</name>
    <dbReference type="NCBI Taxonomy" id="2840963"/>
    <lineage>
        <taxon>Bacteria</taxon>
        <taxon>Bacillati</taxon>
        <taxon>Bacillota</taxon>
        <taxon>Clostridia</taxon>
        <taxon>Eubacteriales</taxon>
        <taxon>Clostridiaceae</taxon>
        <taxon>Clostridiaceae incertae sedis</taxon>
        <taxon>Candidatus Egerieisoma</taxon>
    </lineage>
</organism>
<protein>
    <submittedName>
        <fullName evidence="4">DnaD domain protein</fullName>
    </submittedName>
</protein>
<evidence type="ECO:0000256" key="1">
    <source>
        <dbReference type="ARBA" id="ARBA00093462"/>
    </source>
</evidence>
<reference evidence="4" key="2">
    <citation type="journal article" date="2021" name="PeerJ">
        <title>Extensive microbial diversity within the chicken gut microbiome revealed by metagenomics and culture.</title>
        <authorList>
            <person name="Gilroy R."/>
            <person name="Ravi A."/>
            <person name="Getino M."/>
            <person name="Pursley I."/>
            <person name="Horton D.L."/>
            <person name="Alikhan N.F."/>
            <person name="Baker D."/>
            <person name="Gharbi K."/>
            <person name="Hall N."/>
            <person name="Watson M."/>
            <person name="Adriaenssens E.M."/>
            <person name="Foster-Nyarko E."/>
            <person name="Jarju S."/>
            <person name="Secka A."/>
            <person name="Antonio M."/>
            <person name="Oren A."/>
            <person name="Chaudhuri R.R."/>
            <person name="La Ragione R."/>
            <person name="Hildebrand F."/>
            <person name="Pallen M.J."/>
        </authorList>
    </citation>
    <scope>NUCLEOTIDE SEQUENCE</scope>
    <source>
        <strain evidence="4">CHK195-4489</strain>
    </source>
</reference>
<evidence type="ECO:0000256" key="2">
    <source>
        <dbReference type="SAM" id="MobiDB-lite"/>
    </source>
</evidence>
<dbReference type="SUPFAM" id="SSF158499">
    <property type="entry name" value="DnaD domain-like"/>
    <property type="match status" value="2"/>
</dbReference>
<accession>A0A9D1LA32</accession>
<comment type="caution">
    <text evidence="4">The sequence shown here is derived from an EMBL/GenBank/DDBJ whole genome shotgun (WGS) entry which is preliminary data.</text>
</comment>
<name>A0A9D1LA32_9CLOT</name>
<dbReference type="InterPro" id="IPR006343">
    <property type="entry name" value="DnaB/C_C"/>
</dbReference>
<reference evidence="4" key="1">
    <citation type="submission" date="2020-10" db="EMBL/GenBank/DDBJ databases">
        <authorList>
            <person name="Gilroy R."/>
        </authorList>
    </citation>
    <scope>NUCLEOTIDE SEQUENCE</scope>
    <source>
        <strain evidence="4">CHK195-4489</strain>
    </source>
</reference>
<evidence type="ECO:0000313" key="5">
    <source>
        <dbReference type="Proteomes" id="UP000824089"/>
    </source>
</evidence>
<proteinExistence type="inferred from homology"/>
<dbReference type="Proteomes" id="UP000824089">
    <property type="component" value="Unassembled WGS sequence"/>
</dbReference>
<dbReference type="AlphaFoldDB" id="A0A9D1LA32"/>
<dbReference type="InterPro" id="IPR034829">
    <property type="entry name" value="DnaD-like_sf"/>
</dbReference>